<accession>A0A3N0GNP4</accession>
<proteinExistence type="predicted"/>
<comment type="caution">
    <text evidence="3">The sequence shown here is derived from an EMBL/GenBank/DDBJ whole genome shotgun (WGS) entry which is preliminary data.</text>
</comment>
<dbReference type="Proteomes" id="UP000279994">
    <property type="component" value="Unassembled WGS sequence"/>
</dbReference>
<dbReference type="OrthoDB" id="9786503at2"/>
<dbReference type="GO" id="GO:0032259">
    <property type="term" value="P:methylation"/>
    <property type="evidence" value="ECO:0007669"/>
    <property type="project" value="UniProtKB-KW"/>
</dbReference>
<dbReference type="Gene3D" id="3.40.50.150">
    <property type="entry name" value="Vaccinia Virus protein VP39"/>
    <property type="match status" value="1"/>
</dbReference>
<dbReference type="CDD" id="cd02440">
    <property type="entry name" value="AdoMet_MTases"/>
    <property type="match status" value="1"/>
</dbReference>
<keyword evidence="3" id="KW-0489">Methyltransferase</keyword>
<dbReference type="PANTHER" id="PTHR43861">
    <property type="entry name" value="TRANS-ACONITATE 2-METHYLTRANSFERASE-RELATED"/>
    <property type="match status" value="1"/>
</dbReference>
<reference evidence="3 4" key="1">
    <citation type="submission" date="2018-11" db="EMBL/GenBank/DDBJ databases">
        <authorList>
            <person name="Li F."/>
        </authorList>
    </citation>
    <scope>NUCLEOTIDE SEQUENCE [LARGE SCALE GENOMIC DNA]</scope>
    <source>
        <strain evidence="3 4">Gsoil 818</strain>
    </source>
</reference>
<dbReference type="Pfam" id="PF13649">
    <property type="entry name" value="Methyltransf_25"/>
    <property type="match status" value="1"/>
</dbReference>
<name>A0A3N0GNP4_9ACTN</name>
<dbReference type="RefSeq" id="WP_123223409.1">
    <property type="nucleotide sequence ID" value="NZ_RJSF01000040.1"/>
</dbReference>
<organism evidence="3 4">
    <name type="scientific">Nocardioides pocheonensis</name>
    <dbReference type="NCBI Taxonomy" id="661485"/>
    <lineage>
        <taxon>Bacteria</taxon>
        <taxon>Bacillati</taxon>
        <taxon>Actinomycetota</taxon>
        <taxon>Actinomycetes</taxon>
        <taxon>Propionibacteriales</taxon>
        <taxon>Nocardioidaceae</taxon>
        <taxon>Nocardioides</taxon>
    </lineage>
</organism>
<evidence type="ECO:0000259" key="2">
    <source>
        <dbReference type="Pfam" id="PF13649"/>
    </source>
</evidence>
<evidence type="ECO:0000256" key="1">
    <source>
        <dbReference type="ARBA" id="ARBA00022679"/>
    </source>
</evidence>
<gene>
    <name evidence="3" type="ORF">EFL26_13760</name>
</gene>
<evidence type="ECO:0000313" key="4">
    <source>
        <dbReference type="Proteomes" id="UP000279994"/>
    </source>
</evidence>
<dbReference type="InterPro" id="IPR029063">
    <property type="entry name" value="SAM-dependent_MTases_sf"/>
</dbReference>
<feature type="domain" description="Methyltransferase" evidence="2">
    <location>
        <begin position="60"/>
        <end position="153"/>
    </location>
</feature>
<keyword evidence="1 3" id="KW-0808">Transferase</keyword>
<keyword evidence="4" id="KW-1185">Reference proteome</keyword>
<dbReference type="PANTHER" id="PTHR43861:SF3">
    <property type="entry name" value="PUTATIVE (AFU_ORTHOLOGUE AFUA_2G14390)-RELATED"/>
    <property type="match status" value="1"/>
</dbReference>
<evidence type="ECO:0000313" key="3">
    <source>
        <dbReference type="EMBL" id="RNM14001.1"/>
    </source>
</evidence>
<dbReference type="SUPFAM" id="SSF53335">
    <property type="entry name" value="S-adenosyl-L-methionine-dependent methyltransferases"/>
    <property type="match status" value="1"/>
</dbReference>
<sequence length="225" mass="24035">MGSEHDHHHDHDSLSEQDVADLFSQQTWDARYAESDRIWSGRPNPRLVEHVTGVPPGTALDVGAGEGADAVWLAQQGWQVTALDVSEVALERTATHAREAGVGDRVRVLHHDVLGDEPLPGGFDLVSAQFLHPPVDRRAQVIGRLGAAVRPGGLLLVVGHHPDDVASGLRRGHGHAELLFTPDQVVAALPETEWDVRVAGAPTRTADGPEGPVTATDSVVLAARR</sequence>
<dbReference type="InterPro" id="IPR041698">
    <property type="entry name" value="Methyltransf_25"/>
</dbReference>
<dbReference type="GO" id="GO:0008168">
    <property type="term" value="F:methyltransferase activity"/>
    <property type="evidence" value="ECO:0007669"/>
    <property type="project" value="UniProtKB-KW"/>
</dbReference>
<dbReference type="AlphaFoldDB" id="A0A3N0GNP4"/>
<dbReference type="EMBL" id="RJSF01000040">
    <property type="protein sequence ID" value="RNM14001.1"/>
    <property type="molecule type" value="Genomic_DNA"/>
</dbReference>
<protein>
    <submittedName>
        <fullName evidence="3">Class I SAM-dependent methyltransferase</fullName>
    </submittedName>
</protein>